<evidence type="ECO:0000313" key="3">
    <source>
        <dbReference type="EMBL" id="QDT74395.1"/>
    </source>
</evidence>
<gene>
    <name evidence="3" type="ORF">I41_35900</name>
</gene>
<dbReference type="Pfam" id="PF07589">
    <property type="entry name" value="PEP-CTERM"/>
    <property type="match status" value="1"/>
</dbReference>
<name>A0A517U192_9BACT</name>
<evidence type="ECO:0000256" key="1">
    <source>
        <dbReference type="SAM" id="SignalP"/>
    </source>
</evidence>
<keyword evidence="1" id="KW-0732">Signal</keyword>
<dbReference type="Proteomes" id="UP000317909">
    <property type="component" value="Chromosome"/>
</dbReference>
<feature type="signal peptide" evidence="1">
    <location>
        <begin position="1"/>
        <end position="30"/>
    </location>
</feature>
<dbReference type="EMBL" id="CP036339">
    <property type="protein sequence ID" value="QDT74395.1"/>
    <property type="molecule type" value="Genomic_DNA"/>
</dbReference>
<reference evidence="3 4" key="1">
    <citation type="submission" date="2019-02" db="EMBL/GenBank/DDBJ databases">
        <title>Deep-cultivation of Planctomycetes and their phenomic and genomic characterization uncovers novel biology.</title>
        <authorList>
            <person name="Wiegand S."/>
            <person name="Jogler M."/>
            <person name="Boedeker C."/>
            <person name="Pinto D."/>
            <person name="Vollmers J."/>
            <person name="Rivas-Marin E."/>
            <person name="Kohn T."/>
            <person name="Peeters S.H."/>
            <person name="Heuer A."/>
            <person name="Rast P."/>
            <person name="Oberbeckmann S."/>
            <person name="Bunk B."/>
            <person name="Jeske O."/>
            <person name="Meyerdierks A."/>
            <person name="Storesund J.E."/>
            <person name="Kallscheuer N."/>
            <person name="Luecker S."/>
            <person name="Lage O.M."/>
            <person name="Pohl T."/>
            <person name="Merkel B.J."/>
            <person name="Hornburger P."/>
            <person name="Mueller R.-W."/>
            <person name="Bruemmer F."/>
            <person name="Labrenz M."/>
            <person name="Spormann A.M."/>
            <person name="Op den Camp H."/>
            <person name="Overmann J."/>
            <person name="Amann R."/>
            <person name="Jetten M.S.M."/>
            <person name="Mascher T."/>
            <person name="Medema M.H."/>
            <person name="Devos D.P."/>
            <person name="Kaster A.-K."/>
            <person name="Ovreas L."/>
            <person name="Rohde M."/>
            <person name="Galperin M.Y."/>
            <person name="Jogler C."/>
        </authorList>
    </citation>
    <scope>NUCLEOTIDE SEQUENCE [LARGE SCALE GENOMIC DNA]</scope>
    <source>
        <strain evidence="3 4">I41</strain>
    </source>
</reference>
<keyword evidence="4" id="KW-1185">Reference proteome</keyword>
<dbReference type="InterPro" id="IPR013424">
    <property type="entry name" value="Ice-binding_C"/>
</dbReference>
<dbReference type="AlphaFoldDB" id="A0A517U192"/>
<evidence type="ECO:0000259" key="2">
    <source>
        <dbReference type="Pfam" id="PF07589"/>
    </source>
</evidence>
<dbReference type="KEGG" id="llh:I41_35900"/>
<sequence precursor="true">MFKRTGQFTKWGATAVAVTCALCWTTLAQAASINYGNFGPVAPGITFLNVIESSGTDGVPLYDVPAPFATGLDFNPTSFTSSSTGGAADITDGQLNFAVHGQDVNGNDVAISSINLSEGGLYNLFGVGNAATQIAVGAILNVKVTEVDGVAVAPITMIGNASLAKNLVANPGLAQPWNLSVLIDVDAQLTTLGVPFMVGATRAEVVINNSLVSISQPTSTASVTKNDFVITIVPTPDNIPEPSTLVLAGVALCGLGCARSRKQA</sequence>
<evidence type="ECO:0000313" key="4">
    <source>
        <dbReference type="Proteomes" id="UP000317909"/>
    </source>
</evidence>
<dbReference type="RefSeq" id="WP_145434149.1">
    <property type="nucleotide sequence ID" value="NZ_CP036339.1"/>
</dbReference>
<dbReference type="OrthoDB" id="272887at2"/>
<accession>A0A517U192</accession>
<organism evidence="3 4">
    <name type="scientific">Lacipirellula limnantheis</name>
    <dbReference type="NCBI Taxonomy" id="2528024"/>
    <lineage>
        <taxon>Bacteria</taxon>
        <taxon>Pseudomonadati</taxon>
        <taxon>Planctomycetota</taxon>
        <taxon>Planctomycetia</taxon>
        <taxon>Pirellulales</taxon>
        <taxon>Lacipirellulaceae</taxon>
        <taxon>Lacipirellula</taxon>
    </lineage>
</organism>
<proteinExistence type="predicted"/>
<feature type="chain" id="PRO_5021773028" evidence="1">
    <location>
        <begin position="31"/>
        <end position="264"/>
    </location>
</feature>
<feature type="domain" description="Ice-binding protein C-terminal" evidence="2">
    <location>
        <begin position="239"/>
        <end position="261"/>
    </location>
</feature>
<protein>
    <submittedName>
        <fullName evidence="3">PEP-CTERM motif protein</fullName>
    </submittedName>
</protein>